<gene>
    <name evidence="12" type="ORF">NGATSA_3027100</name>
</gene>
<dbReference type="AlphaFoldDB" id="I2CQ18"/>
<name>I2CQ18_NANGC</name>
<evidence type="ECO:0000256" key="8">
    <source>
        <dbReference type="ARBA" id="ARBA00023010"/>
    </source>
</evidence>
<evidence type="ECO:0000256" key="10">
    <source>
        <dbReference type="SAM" id="MobiDB-lite"/>
    </source>
</evidence>
<keyword evidence="6" id="KW-0653">Protein transport</keyword>
<sequence>MSARAVAGAGGMGGLGGGTSGPLSRPAPARGPGGQVTARARGARATRATATGGGGNRGGASSAGILRFYSDEAPGLRVGPQVVLVSSLAFIGVVVLLHIWAKFTSR</sequence>
<feature type="region of interest" description="Disordered" evidence="10">
    <location>
        <begin position="1"/>
        <end position="58"/>
    </location>
</feature>
<reference evidence="12" key="2">
    <citation type="journal article" date="2012" name="Nat. Commun.">
        <title>Draft genome sequence and genetic transformation of the oleaginous alga Nannochloropis gaditana.</title>
        <authorList>
            <person name="Radakovits R."/>
            <person name="Jinkerson R.E."/>
            <person name="Fuerstenberg S.I."/>
            <person name="Tae H."/>
            <person name="Settlage R.E."/>
            <person name="Boore J.L."/>
            <person name="Posewitz M.C."/>
        </authorList>
    </citation>
    <scope>NUCLEOTIDE SEQUENCE</scope>
    <source>
        <strain evidence="12">CCMP526</strain>
    </source>
</reference>
<evidence type="ECO:0000256" key="9">
    <source>
        <dbReference type="ARBA" id="ARBA00023136"/>
    </source>
</evidence>
<protein>
    <recommendedName>
        <fullName evidence="13">Protein transport protein Sec61 subunit beta</fullName>
    </recommendedName>
</protein>
<evidence type="ECO:0000256" key="11">
    <source>
        <dbReference type="SAM" id="Phobius"/>
    </source>
</evidence>
<accession>I2CQ18</accession>
<organism evidence="12">
    <name type="scientific">Nannochloropsis gaditana (strain CCMP526)</name>
    <name type="common">Green microalga</name>
    <name type="synonym">Microchloropsis gaditana</name>
    <dbReference type="NCBI Taxonomy" id="1093141"/>
    <lineage>
        <taxon>Eukaryota</taxon>
        <taxon>Sar</taxon>
        <taxon>Stramenopiles</taxon>
        <taxon>Ochrophyta</taxon>
        <taxon>Eustigmatophyceae</taxon>
        <taxon>Eustigmatales</taxon>
        <taxon>Monodopsidaceae</taxon>
        <taxon>Nannochloropsis</taxon>
    </lineage>
</organism>
<feature type="compositionally biased region" description="Low complexity" evidence="10">
    <location>
        <begin position="37"/>
        <end position="50"/>
    </location>
</feature>
<dbReference type="GO" id="GO:0005784">
    <property type="term" value="C:Sec61 translocon complex"/>
    <property type="evidence" value="ECO:0007669"/>
    <property type="project" value="InterPro"/>
</dbReference>
<keyword evidence="7 11" id="KW-1133">Transmembrane helix</keyword>
<proteinExistence type="evidence at transcript level"/>
<feature type="compositionally biased region" description="Gly residues" evidence="10">
    <location>
        <begin position="8"/>
        <end position="20"/>
    </location>
</feature>
<keyword evidence="8" id="KW-0811">Translocation</keyword>
<evidence type="ECO:0000256" key="7">
    <source>
        <dbReference type="ARBA" id="ARBA00022989"/>
    </source>
</evidence>
<dbReference type="GO" id="GO:0006886">
    <property type="term" value="P:intracellular protein transport"/>
    <property type="evidence" value="ECO:0007669"/>
    <property type="project" value="InterPro"/>
</dbReference>
<evidence type="ECO:0000256" key="6">
    <source>
        <dbReference type="ARBA" id="ARBA00022927"/>
    </source>
</evidence>
<evidence type="ECO:0000256" key="2">
    <source>
        <dbReference type="ARBA" id="ARBA00006103"/>
    </source>
</evidence>
<evidence type="ECO:0000256" key="5">
    <source>
        <dbReference type="ARBA" id="ARBA00022824"/>
    </source>
</evidence>
<feature type="transmembrane region" description="Helical" evidence="11">
    <location>
        <begin position="82"/>
        <end position="101"/>
    </location>
</feature>
<evidence type="ECO:0000313" key="12">
    <source>
        <dbReference type="EMBL" id="AFJ69001.1"/>
    </source>
</evidence>
<reference evidence="12" key="1">
    <citation type="journal article" date="2012" name="Bioengineered">
        <title>Additional insights into the genome of the oleaginous model alga Nannochloropsis gaditana.</title>
        <authorList>
            <person name="Jinkerson R.E."/>
            <person name="Radakovits R."/>
            <person name="Posewitz M.C."/>
        </authorList>
    </citation>
    <scope>NUCLEOTIDE SEQUENCE</scope>
    <source>
        <strain evidence="12">CCMP526</strain>
    </source>
</reference>
<evidence type="ECO:0008006" key="13">
    <source>
        <dbReference type="Google" id="ProtNLM"/>
    </source>
</evidence>
<comment type="subcellular location">
    <subcellularLocation>
        <location evidence="1">Endoplasmic reticulum membrane</location>
        <topology evidence="1">Single-pass membrane protein</topology>
    </subcellularLocation>
</comment>
<keyword evidence="5" id="KW-0256">Endoplasmic reticulum</keyword>
<dbReference type="InterPro" id="IPR016482">
    <property type="entry name" value="SecG/Sec61-beta/Sbh"/>
</dbReference>
<keyword evidence="3" id="KW-0813">Transport</keyword>
<evidence type="ECO:0000256" key="4">
    <source>
        <dbReference type="ARBA" id="ARBA00022692"/>
    </source>
</evidence>
<dbReference type="Pfam" id="PF03911">
    <property type="entry name" value="Sec61_beta"/>
    <property type="match status" value="1"/>
</dbReference>
<dbReference type="PANTHER" id="PTHR13509">
    <property type="entry name" value="SEC61 SUBUNIT BETA"/>
    <property type="match status" value="1"/>
</dbReference>
<keyword evidence="4 11" id="KW-0812">Transmembrane</keyword>
<keyword evidence="9 11" id="KW-0472">Membrane</keyword>
<evidence type="ECO:0000256" key="1">
    <source>
        <dbReference type="ARBA" id="ARBA00004389"/>
    </source>
</evidence>
<evidence type="ECO:0000256" key="3">
    <source>
        <dbReference type="ARBA" id="ARBA00022448"/>
    </source>
</evidence>
<dbReference type="EMBL" id="JU971151">
    <property type="protein sequence ID" value="AFJ69001.1"/>
    <property type="molecule type" value="mRNA"/>
</dbReference>
<dbReference type="InterPro" id="IPR030671">
    <property type="entry name" value="Sec61-beta/Sbh"/>
</dbReference>
<comment type="similarity">
    <text evidence="2">Belongs to the SEC61-beta family.</text>
</comment>